<gene>
    <name evidence="2" type="ORF">THSYN_20305</name>
</gene>
<name>A0A2K8UBU5_9GAMM</name>
<dbReference type="PANTHER" id="PTHR32182">
    <property type="entry name" value="DNA REPLICATION AND REPAIR PROTEIN RECF"/>
    <property type="match status" value="1"/>
</dbReference>
<dbReference type="GO" id="GO:0006302">
    <property type="term" value="P:double-strand break repair"/>
    <property type="evidence" value="ECO:0007669"/>
    <property type="project" value="TreeGrafter"/>
</dbReference>
<protein>
    <submittedName>
        <fullName evidence="2">Chromosome segregation protein SMC</fullName>
    </submittedName>
</protein>
<dbReference type="GO" id="GO:0005524">
    <property type="term" value="F:ATP binding"/>
    <property type="evidence" value="ECO:0007669"/>
    <property type="project" value="InterPro"/>
</dbReference>
<dbReference type="AlphaFoldDB" id="A0A2K8UBU5"/>
<evidence type="ECO:0000259" key="1">
    <source>
        <dbReference type="Pfam" id="PF13304"/>
    </source>
</evidence>
<evidence type="ECO:0000313" key="2">
    <source>
        <dbReference type="EMBL" id="AUB83054.1"/>
    </source>
</evidence>
<organism evidence="2 3">
    <name type="scientific">Candidatus Thiodictyon syntrophicum</name>
    <dbReference type="NCBI Taxonomy" id="1166950"/>
    <lineage>
        <taxon>Bacteria</taxon>
        <taxon>Pseudomonadati</taxon>
        <taxon>Pseudomonadota</taxon>
        <taxon>Gammaproteobacteria</taxon>
        <taxon>Chromatiales</taxon>
        <taxon>Chromatiaceae</taxon>
        <taxon>Thiodictyon</taxon>
    </lineage>
</organism>
<dbReference type="Gene3D" id="3.40.50.300">
    <property type="entry name" value="P-loop containing nucleotide triphosphate hydrolases"/>
    <property type="match status" value="2"/>
</dbReference>
<dbReference type="PANTHER" id="PTHR32182:SF22">
    <property type="entry name" value="ATP-DEPENDENT ENDONUCLEASE, OLD FAMILY-RELATED"/>
    <property type="match status" value="1"/>
</dbReference>
<dbReference type="Proteomes" id="UP000232638">
    <property type="component" value="Chromosome"/>
</dbReference>
<accession>A0A2K8UBU5</accession>
<proteinExistence type="predicted"/>
<dbReference type="CDD" id="cd00267">
    <property type="entry name" value="ABC_ATPase"/>
    <property type="match status" value="1"/>
</dbReference>
<evidence type="ECO:0000313" key="3">
    <source>
        <dbReference type="Proteomes" id="UP000232638"/>
    </source>
</evidence>
<dbReference type="GO" id="GO:0000731">
    <property type="term" value="P:DNA synthesis involved in DNA repair"/>
    <property type="evidence" value="ECO:0007669"/>
    <property type="project" value="TreeGrafter"/>
</dbReference>
<dbReference type="EMBL" id="CP020370">
    <property type="protein sequence ID" value="AUB83054.1"/>
    <property type="molecule type" value="Genomic_DNA"/>
</dbReference>
<reference evidence="2 3" key="1">
    <citation type="submission" date="2017-03" db="EMBL/GenBank/DDBJ databases">
        <title>Complete genome sequence of Candidatus 'Thiodictyon syntrophicum' sp. nov. strain Cad16T, a photolithoautotroph purple sulfur bacterium isolated from an alpine meromictic lake.</title>
        <authorList>
            <person name="Luedin S.M."/>
            <person name="Pothier J.F."/>
            <person name="Danza F."/>
            <person name="Storelli N."/>
            <person name="Wittwer M."/>
            <person name="Tonolla M."/>
        </authorList>
    </citation>
    <scope>NUCLEOTIDE SEQUENCE [LARGE SCALE GENOMIC DNA]</scope>
    <source>
        <strain evidence="2 3">Cad16T</strain>
    </source>
</reference>
<dbReference type="InterPro" id="IPR003959">
    <property type="entry name" value="ATPase_AAA_core"/>
</dbReference>
<dbReference type="RefSeq" id="WP_100920752.1">
    <property type="nucleotide sequence ID" value="NZ_CP020370.1"/>
</dbReference>
<keyword evidence="3" id="KW-1185">Reference proteome</keyword>
<dbReference type="InterPro" id="IPR027417">
    <property type="entry name" value="P-loop_NTPase"/>
</dbReference>
<dbReference type="Pfam" id="PF13304">
    <property type="entry name" value="AAA_21"/>
    <property type="match status" value="1"/>
</dbReference>
<sequence>MKSTDSGTRTRPDDGESVAIPMRLTGLSVDNFKSLVDFKLALADFTCLIGLNGSGKSTVIQAVDFIACLFKGRMSRWLEQRQWSPADLNSKLIRKSNITVTTGLRQGDEVLNWAARFNRTSLKCTQEVVRTDQRIIFAVDDGSYAIADEHGQMARTKITFEYEGSLLSQLKDEMLTPQLLALKLFLQNTVALDVPAPQFLRTKTSSRHGGRGSAGECLPAFLHELSAAQRTALLAQLQACYPRLTHFVIRSLGAGGKELNISEQFGNTQLYTEAKHVNDGMLRLMAILAEILTKREFVLFDEIENGINHELVEFLLDTLVGSRQQVLITTHSPMILNHLDDGVARAGVHYLYRTPEGYTNSVPFFSIPSVSEKLDFMGPGEAFVDTNLTRLYEEIQAMQENELGPDNADSR</sequence>
<dbReference type="SUPFAM" id="SSF52540">
    <property type="entry name" value="P-loop containing nucleoside triphosphate hydrolases"/>
    <property type="match status" value="1"/>
</dbReference>
<dbReference type="GO" id="GO:0016887">
    <property type="term" value="F:ATP hydrolysis activity"/>
    <property type="evidence" value="ECO:0007669"/>
    <property type="project" value="InterPro"/>
</dbReference>
<dbReference type="KEGG" id="tsy:THSYN_20305"/>
<dbReference type="OrthoDB" id="3322489at2"/>
<feature type="domain" description="ATPase AAA-type core" evidence="1">
    <location>
        <begin position="45"/>
        <end position="336"/>
    </location>
</feature>